<dbReference type="KEGG" id="cbot:ATE48_17445"/>
<dbReference type="InterPro" id="IPR035897">
    <property type="entry name" value="Toll_tir_struct_dom_sf"/>
</dbReference>
<dbReference type="InterPro" id="IPR000157">
    <property type="entry name" value="TIR_dom"/>
</dbReference>
<reference evidence="2 3" key="1">
    <citation type="submission" date="2015-11" db="EMBL/GenBank/DDBJ databases">
        <title>Whole-Genome Sequence of Candidatus Oderbacter manganicum from the National Park Lower Oder Valley, Germany.</title>
        <authorList>
            <person name="Braun B."/>
            <person name="Liere K."/>
            <person name="Szewzyk U."/>
        </authorList>
    </citation>
    <scope>NUCLEOTIDE SEQUENCE [LARGE SCALE GENOMIC DNA]</scope>
    <source>
        <strain evidence="2 3">OTSz_A_272</strain>
    </source>
</reference>
<gene>
    <name evidence="2" type="ORF">ATE48_17445</name>
</gene>
<feature type="domain" description="TIR" evidence="1">
    <location>
        <begin position="1"/>
        <end position="131"/>
    </location>
</feature>
<dbReference type="PROSITE" id="PS50104">
    <property type="entry name" value="TIR"/>
    <property type="match status" value="1"/>
</dbReference>
<dbReference type="Proteomes" id="UP000092498">
    <property type="component" value="Chromosome"/>
</dbReference>
<dbReference type="EMBL" id="CP013244">
    <property type="protein sequence ID" value="ANP47561.1"/>
    <property type="molecule type" value="Genomic_DNA"/>
</dbReference>
<keyword evidence="3" id="KW-1185">Reference proteome</keyword>
<dbReference type="Pfam" id="PF13676">
    <property type="entry name" value="TIR_2"/>
    <property type="match status" value="1"/>
</dbReference>
<dbReference type="SUPFAM" id="SSF52200">
    <property type="entry name" value="Toll/Interleukin receptor TIR domain"/>
    <property type="match status" value="1"/>
</dbReference>
<evidence type="ECO:0000313" key="2">
    <source>
        <dbReference type="EMBL" id="ANP47561.1"/>
    </source>
</evidence>
<name>A0A1B1ALZ4_9PROT</name>
<protein>
    <recommendedName>
        <fullName evidence="1">TIR domain-containing protein</fullName>
    </recommendedName>
</protein>
<dbReference type="STRING" id="1759059.ATE48_17445"/>
<organism evidence="2 3">
    <name type="scientific">Candidatus Viadribacter manganicus</name>
    <dbReference type="NCBI Taxonomy" id="1759059"/>
    <lineage>
        <taxon>Bacteria</taxon>
        <taxon>Pseudomonadati</taxon>
        <taxon>Pseudomonadota</taxon>
        <taxon>Alphaproteobacteria</taxon>
        <taxon>Hyphomonadales</taxon>
        <taxon>Hyphomonadaceae</taxon>
        <taxon>Candidatus Viadribacter</taxon>
    </lineage>
</organism>
<evidence type="ECO:0000313" key="3">
    <source>
        <dbReference type="Proteomes" id="UP000092498"/>
    </source>
</evidence>
<dbReference type="OrthoDB" id="105971at2"/>
<dbReference type="InParanoid" id="A0A1B1ALZ4"/>
<dbReference type="RefSeq" id="WP_066773815.1">
    <property type="nucleotide sequence ID" value="NZ_CP013244.1"/>
</dbReference>
<proteinExistence type="predicted"/>
<dbReference type="GO" id="GO:0007165">
    <property type="term" value="P:signal transduction"/>
    <property type="evidence" value="ECO:0007669"/>
    <property type="project" value="InterPro"/>
</dbReference>
<accession>A0A1B1ALZ4</accession>
<evidence type="ECO:0000259" key="1">
    <source>
        <dbReference type="PROSITE" id="PS50104"/>
    </source>
</evidence>
<dbReference type="AlphaFoldDB" id="A0A1B1ALZ4"/>
<sequence length="334" mass="35905">MSDVFISYKREDEPRVGRLVQALEKAGLKLWWDRGLPGGESWRANIQGSLDAAKCVVVAWTHQSTSPAGDFVRDEAGQAKARGILVPVLLERGVRPPLGFGEVQAIDLSHWRGSQSDPFFQDAVAAIRAKVEGRAVPPARGPMRRLLRRLTIGSVASAGMAGLVGFGMNLLQVQDQVCTIDVGQPYLSDVCGAVNLGNRPTQAERVAFERLPPGDCAALEGYRDHFEASPLREIVDSRLNARVTLQEERWIAGERRLALYAGGSSETEARTRAQARAAQLCQGFAATTQFRVTAADSEGAFACEGGACGLTGEAVCRLEERQVVASDVCGGNAQ</sequence>
<dbReference type="Gene3D" id="3.40.50.10140">
    <property type="entry name" value="Toll/interleukin-1 receptor homology (TIR) domain"/>
    <property type="match status" value="1"/>
</dbReference>